<dbReference type="PROSITE" id="PS00455">
    <property type="entry name" value="AMP_BINDING"/>
    <property type="match status" value="1"/>
</dbReference>
<dbReference type="Pfam" id="PF23562">
    <property type="entry name" value="AMP-binding_C_3"/>
    <property type="match status" value="1"/>
</dbReference>
<evidence type="ECO:0000259" key="4">
    <source>
        <dbReference type="Pfam" id="PF00501"/>
    </source>
</evidence>
<dbReference type="InterPro" id="IPR042099">
    <property type="entry name" value="ANL_N_sf"/>
</dbReference>
<dbReference type="SUPFAM" id="SSF56801">
    <property type="entry name" value="Acetyl-CoA synthetase-like"/>
    <property type="match status" value="1"/>
</dbReference>
<keyword evidence="3" id="KW-0443">Lipid metabolism</keyword>
<dbReference type="InterPro" id="IPR020845">
    <property type="entry name" value="AMP-binding_CS"/>
</dbReference>
<keyword evidence="1" id="KW-0436">Ligase</keyword>
<proteinExistence type="predicted"/>
<feature type="domain" description="AMP-dependent synthetase/ligase" evidence="4">
    <location>
        <begin position="34"/>
        <end position="460"/>
    </location>
</feature>
<organism evidence="5 6">
    <name type="scientific">Nannochloropsis salina CCMP1776</name>
    <dbReference type="NCBI Taxonomy" id="1027361"/>
    <lineage>
        <taxon>Eukaryota</taxon>
        <taxon>Sar</taxon>
        <taxon>Stramenopiles</taxon>
        <taxon>Ochrophyta</taxon>
        <taxon>Eustigmatophyceae</taxon>
        <taxon>Eustigmatales</taxon>
        <taxon>Monodopsidaceae</taxon>
        <taxon>Microchloropsis</taxon>
        <taxon>Microchloropsis salina</taxon>
    </lineage>
</organism>
<protein>
    <recommendedName>
        <fullName evidence="4">AMP-dependent synthetase/ligase domain-containing protein</fullName>
    </recommendedName>
</protein>
<keyword evidence="6" id="KW-1185">Reference proteome</keyword>
<dbReference type="EMBL" id="SDOX01000010">
    <property type="protein sequence ID" value="TFJ86108.1"/>
    <property type="molecule type" value="Genomic_DNA"/>
</dbReference>
<evidence type="ECO:0000313" key="6">
    <source>
        <dbReference type="Proteomes" id="UP000355283"/>
    </source>
</evidence>
<evidence type="ECO:0000256" key="3">
    <source>
        <dbReference type="ARBA" id="ARBA00023098"/>
    </source>
</evidence>
<keyword evidence="2" id="KW-0276">Fatty acid metabolism</keyword>
<dbReference type="Gene3D" id="3.40.50.12780">
    <property type="entry name" value="N-terminal domain of ligase-like"/>
    <property type="match status" value="1"/>
</dbReference>
<gene>
    <name evidence="5" type="ORF">NSK_002928</name>
</gene>
<evidence type="ECO:0000256" key="1">
    <source>
        <dbReference type="ARBA" id="ARBA00022598"/>
    </source>
</evidence>
<dbReference type="OrthoDB" id="3633556at2759"/>
<dbReference type="GO" id="GO:0004467">
    <property type="term" value="F:long-chain fatty acid-CoA ligase activity"/>
    <property type="evidence" value="ECO:0007669"/>
    <property type="project" value="TreeGrafter"/>
</dbReference>
<sequence length="649" mass="71111">MPKYTTTVASGEVDLRIEKEGPGSWVPKTVFQVFEETVKKYGDSPALHYKKVPHGGSLATTEWSSYTWREYYDLTLKFCKSLLSLGFPAHGAINLIGFNSPEWLIANCGAIAAGGVGVGIYTSNGVDACKYITEHSEAEVVVVENAKQLEKYLKIAKELPRLKALVIYSGTAEGYKCDVPIYSWKDFMALGSGVKDEAVRARIEAQRPGHCCTLIYTSGTTGPPKAVMISHDNLTWTVKNFVASLPFTLTCEDRSVSYLPLSHVAAQMLDIHCPIATGAKIYFAQPDALRGSLPVTLKDVCPTYFFGVPRVWEKIYEKMQEVARSTTGVKRALAQWAKAKGLEKNRRQQYGCGGGAPVGFGCAHALVLSKVKAALGLHETKMCITSAAPIAVEILEYFASLDIPVLELFGQSECTGPHTSNFSYAWKIGSIGRDIPGVKTKQHANMSEFCMYGRHIMMGYMKMEDKTQEAVDNEGWLHSGDVAQVDADGFWSITGRIKELIITAGGENIPPVLIENEIMSALPAVANCMVVGDKKKFLTVLLTMKAKLDDQGNPTKELNKEALDIGKEIGSNASTTEQVASDPHWKKYFDEGLKKANSTATSNAQFVQKWNVLPLDFSEKGGELTPTLKLKRSVVAEKYADVIADMYKA</sequence>
<dbReference type="GO" id="GO:0005783">
    <property type="term" value="C:endoplasmic reticulum"/>
    <property type="evidence" value="ECO:0007669"/>
    <property type="project" value="TreeGrafter"/>
</dbReference>
<dbReference type="PANTHER" id="PTHR43272:SF32">
    <property type="entry name" value="AMP-DEPENDENT SYNTHETASE_LIGASE DOMAIN-CONTAINING PROTEIN"/>
    <property type="match status" value="1"/>
</dbReference>
<reference evidence="5 6" key="1">
    <citation type="submission" date="2019-01" db="EMBL/GenBank/DDBJ databases">
        <title>Nuclear Genome Assembly of the Microalgal Biofuel strain Nannochloropsis salina CCMP1776.</title>
        <authorList>
            <person name="Hovde B."/>
        </authorList>
    </citation>
    <scope>NUCLEOTIDE SEQUENCE [LARGE SCALE GENOMIC DNA]</scope>
    <source>
        <strain evidence="5 6">CCMP1776</strain>
    </source>
</reference>
<dbReference type="Proteomes" id="UP000355283">
    <property type="component" value="Unassembled WGS sequence"/>
</dbReference>
<dbReference type="AlphaFoldDB" id="A0A4D9DBU9"/>
<comment type="caution">
    <text evidence="5">The sequence shown here is derived from an EMBL/GenBank/DDBJ whole genome shotgun (WGS) entry which is preliminary data.</text>
</comment>
<name>A0A4D9DBU9_9STRA</name>
<evidence type="ECO:0000256" key="2">
    <source>
        <dbReference type="ARBA" id="ARBA00022832"/>
    </source>
</evidence>
<accession>A0A4D9DBU9</accession>
<evidence type="ECO:0000313" key="5">
    <source>
        <dbReference type="EMBL" id="TFJ86108.1"/>
    </source>
</evidence>
<dbReference type="PANTHER" id="PTHR43272">
    <property type="entry name" value="LONG-CHAIN-FATTY-ACID--COA LIGASE"/>
    <property type="match status" value="1"/>
</dbReference>
<dbReference type="GO" id="GO:0016020">
    <property type="term" value="C:membrane"/>
    <property type="evidence" value="ECO:0007669"/>
    <property type="project" value="TreeGrafter"/>
</dbReference>
<dbReference type="InterPro" id="IPR000873">
    <property type="entry name" value="AMP-dep_synth/lig_dom"/>
</dbReference>
<dbReference type="Pfam" id="PF00501">
    <property type="entry name" value="AMP-binding"/>
    <property type="match status" value="1"/>
</dbReference>